<accession>A0AAW4ZKN7</accession>
<dbReference type="AlphaFoldDB" id="A0AAW4ZKN7"/>
<evidence type="ECO:0000313" key="1">
    <source>
        <dbReference type="EMBL" id="MCF2301607.1"/>
    </source>
</evidence>
<gene>
    <name evidence="1" type="ORF">GLP33_07675</name>
</gene>
<dbReference type="EMBL" id="WMCP01000006">
    <property type="protein sequence ID" value="MCF2301607.1"/>
    <property type="molecule type" value="Genomic_DNA"/>
</dbReference>
<dbReference type="Proteomes" id="UP000813876">
    <property type="component" value="Unassembled WGS sequence"/>
</dbReference>
<organism evidence="1 2">
    <name type="scientific">Photobacterium phosphoreum</name>
    <dbReference type="NCBI Taxonomy" id="659"/>
    <lineage>
        <taxon>Bacteria</taxon>
        <taxon>Pseudomonadati</taxon>
        <taxon>Pseudomonadota</taxon>
        <taxon>Gammaproteobacteria</taxon>
        <taxon>Vibrionales</taxon>
        <taxon>Vibrionaceae</taxon>
        <taxon>Photobacterium</taxon>
    </lineage>
</organism>
<evidence type="ECO:0000313" key="2">
    <source>
        <dbReference type="Proteomes" id="UP000813876"/>
    </source>
</evidence>
<comment type="caution">
    <text evidence="1">The sequence shown here is derived from an EMBL/GenBank/DDBJ whole genome shotgun (WGS) entry which is preliminary data.</text>
</comment>
<reference evidence="1" key="1">
    <citation type="submission" date="2019-11" db="EMBL/GenBank/DDBJ databases">
        <title>Comparative genomics of photobacteria reveal adaptation to distinct habitats.</title>
        <authorList>
            <person name="Fuertes-Perez S."/>
            <person name="Hilgarth M."/>
            <person name="Vogel R.F."/>
        </authorList>
    </citation>
    <scope>NUCLEOTIDE SEQUENCE</scope>
    <source>
        <strain evidence="1">TMW2.2145</strain>
    </source>
</reference>
<protein>
    <submittedName>
        <fullName evidence="1">Uncharacterized protein</fullName>
    </submittedName>
</protein>
<proteinExistence type="predicted"/>
<sequence length="44" mass="5422">MEGQFVMQQEEKRLEGYYYLSDDKVVVEWTLYREYNKQAQLLSL</sequence>
<name>A0AAW4ZKN7_PHOPO</name>